<evidence type="ECO:0000256" key="2">
    <source>
        <dbReference type="ARBA" id="ARBA00007639"/>
    </source>
</evidence>
<gene>
    <name evidence="6" type="ORF">NK662_16035</name>
</gene>
<proteinExistence type="inferred from homology"/>
<dbReference type="Pfam" id="PF13407">
    <property type="entry name" value="Peripla_BP_4"/>
    <property type="match status" value="1"/>
</dbReference>
<evidence type="ECO:0000313" key="7">
    <source>
        <dbReference type="Proteomes" id="UP001156102"/>
    </source>
</evidence>
<comment type="similarity">
    <text evidence="2">Belongs to the bacterial solute-binding protein 2 family.</text>
</comment>
<comment type="caution">
    <text evidence="6">The sequence shown here is derived from an EMBL/GenBank/DDBJ whole genome shotgun (WGS) entry which is preliminary data.</text>
</comment>
<reference evidence="6" key="1">
    <citation type="submission" date="2022-07" db="EMBL/GenBank/DDBJ databases">
        <authorList>
            <person name="Li W.-J."/>
            <person name="Deng Q.-Q."/>
        </authorList>
    </citation>
    <scope>NUCLEOTIDE SEQUENCE</scope>
    <source>
        <strain evidence="6">SYSU M60031</strain>
    </source>
</reference>
<evidence type="ECO:0000259" key="5">
    <source>
        <dbReference type="Pfam" id="PF13407"/>
    </source>
</evidence>
<dbReference type="Proteomes" id="UP001156102">
    <property type="component" value="Unassembled WGS sequence"/>
</dbReference>
<evidence type="ECO:0000256" key="1">
    <source>
        <dbReference type="ARBA" id="ARBA00004196"/>
    </source>
</evidence>
<dbReference type="GO" id="GO:0030313">
    <property type="term" value="C:cell envelope"/>
    <property type="evidence" value="ECO:0007669"/>
    <property type="project" value="UniProtKB-SubCell"/>
</dbReference>
<dbReference type="GO" id="GO:0030246">
    <property type="term" value="F:carbohydrate binding"/>
    <property type="evidence" value="ECO:0007669"/>
    <property type="project" value="UniProtKB-ARBA"/>
</dbReference>
<keyword evidence="3" id="KW-0732">Signal</keyword>
<dbReference type="PROSITE" id="PS51257">
    <property type="entry name" value="PROKAR_LIPOPROTEIN"/>
    <property type="match status" value="1"/>
</dbReference>
<organism evidence="6 7">
    <name type="scientific">Ectobacillus ponti</name>
    <dbReference type="NCBI Taxonomy" id="2961894"/>
    <lineage>
        <taxon>Bacteria</taxon>
        <taxon>Bacillati</taxon>
        <taxon>Bacillota</taxon>
        <taxon>Bacilli</taxon>
        <taxon>Bacillales</taxon>
        <taxon>Bacillaceae</taxon>
        <taxon>Ectobacillus</taxon>
    </lineage>
</organism>
<evidence type="ECO:0000313" key="6">
    <source>
        <dbReference type="EMBL" id="MCP8970033.1"/>
    </source>
</evidence>
<feature type="domain" description="Periplasmic binding protein" evidence="5">
    <location>
        <begin position="49"/>
        <end position="302"/>
    </location>
</feature>
<name>A0AA42BU03_9BACI</name>
<dbReference type="AlphaFoldDB" id="A0AA42BU03"/>
<sequence length="321" mass="35766">MHKWKVVAYTLGVIVFLVSCTLSIFYGYQVMNHKAPSAKEEKKTYQYHVVLIPEELDNEYWRVVEEGAKAAAEKYGVLLEYTGPRQADLQEHLKAIQISAAARVDGILTQGLNDEQFTPLINRIVKTIPVITVDTDAAGSNRISYVGTDNYHAGYLAGQALLADTKGPVAVGIVTGNFYANHQLQRVQGFRDAIRGEERVRIVDLQQSGISRVKAAEIAYAMLQNHPDINAFYGTSALDGIGIAQVVEKYKKQKQPYIIGFDTLPETLAYINRGMIQATVVQEPYEMGYRSIEMMVDVLNGKTIPSVVHTDTRILRQKGLQ</sequence>
<dbReference type="Gene3D" id="3.40.50.2300">
    <property type="match status" value="2"/>
</dbReference>
<dbReference type="CDD" id="cd06314">
    <property type="entry name" value="PBP1_tmGBP"/>
    <property type="match status" value="1"/>
</dbReference>
<keyword evidence="7" id="KW-1185">Reference proteome</keyword>
<dbReference type="InterPro" id="IPR025997">
    <property type="entry name" value="SBP_2_dom"/>
</dbReference>
<dbReference type="PANTHER" id="PTHR46847">
    <property type="entry name" value="D-ALLOSE-BINDING PERIPLASMIC PROTEIN-RELATED"/>
    <property type="match status" value="1"/>
</dbReference>
<keyword evidence="4" id="KW-0812">Transmembrane</keyword>
<evidence type="ECO:0000256" key="3">
    <source>
        <dbReference type="ARBA" id="ARBA00022729"/>
    </source>
</evidence>
<dbReference type="RefSeq" id="WP_254759953.1">
    <property type="nucleotide sequence ID" value="NZ_JANCLT010000009.1"/>
</dbReference>
<keyword evidence="4" id="KW-1133">Transmembrane helix</keyword>
<accession>A0AA42BU03</accession>
<feature type="transmembrane region" description="Helical" evidence="4">
    <location>
        <begin position="6"/>
        <end position="28"/>
    </location>
</feature>
<evidence type="ECO:0000256" key="4">
    <source>
        <dbReference type="SAM" id="Phobius"/>
    </source>
</evidence>
<dbReference type="SUPFAM" id="SSF53822">
    <property type="entry name" value="Periplasmic binding protein-like I"/>
    <property type="match status" value="1"/>
</dbReference>
<dbReference type="PANTHER" id="PTHR46847:SF1">
    <property type="entry name" value="D-ALLOSE-BINDING PERIPLASMIC PROTEIN-RELATED"/>
    <property type="match status" value="1"/>
</dbReference>
<comment type="subcellular location">
    <subcellularLocation>
        <location evidence="1">Cell envelope</location>
    </subcellularLocation>
</comment>
<protein>
    <submittedName>
        <fullName evidence="6">Sugar-binding protein</fullName>
    </submittedName>
</protein>
<keyword evidence="4" id="KW-0472">Membrane</keyword>
<dbReference type="EMBL" id="JANCLT010000009">
    <property type="protein sequence ID" value="MCP8970033.1"/>
    <property type="molecule type" value="Genomic_DNA"/>
</dbReference>
<dbReference type="InterPro" id="IPR028082">
    <property type="entry name" value="Peripla_BP_I"/>
</dbReference>